<evidence type="ECO:0000313" key="5">
    <source>
        <dbReference type="EnsemblPlants" id="QL06p047483:mrna"/>
    </source>
</evidence>
<dbReference type="GO" id="GO:0009535">
    <property type="term" value="C:chloroplast thylakoid membrane"/>
    <property type="evidence" value="ECO:0007669"/>
    <property type="project" value="TreeGrafter"/>
</dbReference>
<dbReference type="GeneID" id="115951000"/>
<dbReference type="OrthoDB" id="2014299at2759"/>
<reference evidence="5" key="2">
    <citation type="submission" date="2021-01" db="UniProtKB">
        <authorList>
            <consortium name="EnsemblPlants"/>
        </authorList>
    </citation>
    <scope>IDENTIFICATION</scope>
</reference>
<dbReference type="OMA" id="MELCTAT"/>
<accession>A0A7N2M0X1</accession>
<gene>
    <name evidence="5" type="primary">LOC115951000</name>
</gene>
<feature type="transmembrane region" description="Helical" evidence="3">
    <location>
        <begin position="167"/>
        <end position="185"/>
    </location>
</feature>
<dbReference type="KEGG" id="qlo:115951000"/>
<dbReference type="EMBL" id="LRBV02000006">
    <property type="status" value="NOT_ANNOTATED_CDS"/>
    <property type="molecule type" value="Genomic_DNA"/>
</dbReference>
<name>A0A7N2M0X1_QUELO</name>
<dbReference type="RefSeq" id="XP_030924161.1">
    <property type="nucleotide sequence ID" value="XM_031068301.1"/>
</dbReference>
<dbReference type="Proteomes" id="UP000594261">
    <property type="component" value="Chromosome 6"/>
</dbReference>
<dbReference type="Gramene" id="QL06p047483:mrna">
    <property type="protein sequence ID" value="QL06p047483:mrna"/>
    <property type="gene ID" value="QL06p047483"/>
</dbReference>
<dbReference type="FunCoup" id="A0A7N2M0X1">
    <property type="interactions" value="275"/>
</dbReference>
<keyword evidence="3" id="KW-0472">Membrane</keyword>
<organism evidence="5 6">
    <name type="scientific">Quercus lobata</name>
    <name type="common">Valley oak</name>
    <dbReference type="NCBI Taxonomy" id="97700"/>
    <lineage>
        <taxon>Eukaryota</taxon>
        <taxon>Viridiplantae</taxon>
        <taxon>Streptophyta</taxon>
        <taxon>Embryophyta</taxon>
        <taxon>Tracheophyta</taxon>
        <taxon>Spermatophyta</taxon>
        <taxon>Magnoliopsida</taxon>
        <taxon>eudicotyledons</taxon>
        <taxon>Gunneridae</taxon>
        <taxon>Pentapetalae</taxon>
        <taxon>rosids</taxon>
        <taxon>fabids</taxon>
        <taxon>Fagales</taxon>
        <taxon>Fagaceae</taxon>
        <taxon>Quercus</taxon>
    </lineage>
</organism>
<evidence type="ECO:0000313" key="6">
    <source>
        <dbReference type="Proteomes" id="UP000594261"/>
    </source>
</evidence>
<feature type="region of interest" description="Disordered" evidence="2">
    <location>
        <begin position="90"/>
        <end position="112"/>
    </location>
</feature>
<keyword evidence="3" id="KW-0812">Transmembrane</keyword>
<dbReference type="Pfam" id="PF14159">
    <property type="entry name" value="CAAD"/>
    <property type="match status" value="1"/>
</dbReference>
<feature type="transmembrane region" description="Helical" evidence="3">
    <location>
        <begin position="141"/>
        <end position="161"/>
    </location>
</feature>
<reference evidence="5 6" key="1">
    <citation type="journal article" date="2016" name="G3 (Bethesda)">
        <title>First Draft Assembly and Annotation of the Genome of a California Endemic Oak Quercus lobata Nee (Fagaceae).</title>
        <authorList>
            <person name="Sork V.L."/>
            <person name="Fitz-Gibbon S.T."/>
            <person name="Puiu D."/>
            <person name="Crepeau M."/>
            <person name="Gugger P.F."/>
            <person name="Sherman R."/>
            <person name="Stevens K."/>
            <person name="Langley C.H."/>
            <person name="Pellegrini M."/>
            <person name="Salzberg S.L."/>
        </authorList>
    </citation>
    <scope>NUCLEOTIDE SEQUENCE [LARGE SCALE GENOMIC DNA]</scope>
    <source>
        <strain evidence="5 6">cv. SW786</strain>
    </source>
</reference>
<evidence type="ECO:0000256" key="2">
    <source>
        <dbReference type="SAM" id="MobiDB-lite"/>
    </source>
</evidence>
<dbReference type="PANTHER" id="PTHR33222:SF2">
    <property type="entry name" value="PROTEIN CURVATURE THYLAKOID 1D, CHLOROPLASTIC"/>
    <property type="match status" value="1"/>
</dbReference>
<feature type="domain" description="Cyanobacterial aminoacyl-tRNA synthetase CAAD" evidence="4">
    <location>
        <begin position="138"/>
        <end position="210"/>
    </location>
</feature>
<proteinExistence type="predicted"/>
<dbReference type="PANTHER" id="PTHR33222">
    <property type="match status" value="1"/>
</dbReference>
<protein>
    <recommendedName>
        <fullName evidence="4">Cyanobacterial aminoacyl-tRNA synthetase CAAD domain-containing protein</fullName>
    </recommendedName>
</protein>
<evidence type="ECO:0000256" key="3">
    <source>
        <dbReference type="SAM" id="Phobius"/>
    </source>
</evidence>
<dbReference type="EnsemblPlants" id="QL06p047483:mrna">
    <property type="protein sequence ID" value="QL06p047483:mrna"/>
    <property type="gene ID" value="QL06p047483"/>
</dbReference>
<comment type="subcellular location">
    <subcellularLocation>
        <location evidence="1">Membrane</location>
        <topology evidence="1">Multi-pass membrane protein</topology>
    </subcellularLocation>
</comment>
<evidence type="ECO:0000259" key="4">
    <source>
        <dbReference type="Pfam" id="PF14159"/>
    </source>
</evidence>
<dbReference type="InterPro" id="IPR033344">
    <property type="entry name" value="CURT1"/>
</dbReference>
<sequence length="214" mass="24054">MELCTTITARPISNLHNRHHTHTLPATHFRSNPSFSVRKSILSPTTAGLRSRPLYFTNTFPRAASSEETSGGANRYVAEERDRVITLDDVPVSPPENKTLRENGATEVPKQGLPAEENQTVSLEFLDQLNIKFDSFDTSTILLYGGSALVALWLSSVFVGAIDSIPLFPKLMEIVGLGYTFWFSYRYLIFKKNREELAVKIEELKQQVLGFDDD</sequence>
<keyword evidence="6" id="KW-1185">Reference proteome</keyword>
<dbReference type="InterPro" id="IPR025564">
    <property type="entry name" value="CAAD_dom"/>
</dbReference>
<dbReference type="InParanoid" id="A0A7N2M0X1"/>
<dbReference type="AlphaFoldDB" id="A0A7N2M0X1"/>
<keyword evidence="3" id="KW-1133">Transmembrane helix</keyword>
<evidence type="ECO:0000256" key="1">
    <source>
        <dbReference type="ARBA" id="ARBA00004141"/>
    </source>
</evidence>